<dbReference type="AlphaFoldDB" id="H1LEK9"/>
<comment type="caution">
    <text evidence="1">The sequence shown here is derived from an EMBL/GenBank/DDBJ whole genome shotgun (WGS) entry which is preliminary data.</text>
</comment>
<protein>
    <submittedName>
        <fullName evidence="1">Uncharacterized protein</fullName>
    </submittedName>
</protein>
<name>H1LEK9_9LACO</name>
<gene>
    <name evidence="1" type="ORF">HMPREF9104_01035</name>
</gene>
<reference evidence="1 2" key="1">
    <citation type="submission" date="2011-09" db="EMBL/GenBank/DDBJ databases">
        <authorList>
            <person name="Weinstock G."/>
            <person name="Sodergren E."/>
            <person name="Clifton S."/>
            <person name="Fulton L."/>
            <person name="Fulton B."/>
            <person name="Courtney L."/>
            <person name="Fronick C."/>
            <person name="Harrison M."/>
            <person name="Strong C."/>
            <person name="Farmer C."/>
            <person name="Delahaunty K."/>
            <person name="Markovic C."/>
            <person name="Hall O."/>
            <person name="Minx P."/>
            <person name="Tomlinson C."/>
            <person name="Mitreva M."/>
            <person name="Hou S."/>
            <person name="Chen J."/>
            <person name="Wollam A."/>
            <person name="Pepin K.H."/>
            <person name="Johnson M."/>
            <person name="Bhonagiri V."/>
            <person name="Zhang X."/>
            <person name="Suruliraj S."/>
            <person name="Warren W."/>
            <person name="Chinwalla A."/>
            <person name="Mardis E.R."/>
            <person name="Wilson R.K."/>
        </authorList>
    </citation>
    <scope>NUCLEOTIDE SEQUENCE [LARGE SCALE GENOMIC DNA]</scope>
    <source>
        <strain evidence="1 2">F0435</strain>
    </source>
</reference>
<evidence type="ECO:0000313" key="1">
    <source>
        <dbReference type="EMBL" id="EHO52402.1"/>
    </source>
</evidence>
<accession>H1LEK9</accession>
<sequence length="40" mass="4688">MRRKAVSRGHIKGSSLKSWFWILGMNPLYVERLLFGAPFH</sequence>
<evidence type="ECO:0000313" key="2">
    <source>
        <dbReference type="Proteomes" id="UP000005025"/>
    </source>
</evidence>
<proteinExistence type="predicted"/>
<organism evidence="1 2">
    <name type="scientific">Lentilactobacillus kisonensis F0435</name>
    <dbReference type="NCBI Taxonomy" id="797516"/>
    <lineage>
        <taxon>Bacteria</taxon>
        <taxon>Bacillati</taxon>
        <taxon>Bacillota</taxon>
        <taxon>Bacilli</taxon>
        <taxon>Lactobacillales</taxon>
        <taxon>Lactobacillaceae</taxon>
        <taxon>Lentilactobacillus</taxon>
    </lineage>
</organism>
<dbReference type="HOGENOM" id="CLU_3291527_0_0_9"/>
<dbReference type="Proteomes" id="UP000005025">
    <property type="component" value="Unassembled WGS sequence"/>
</dbReference>
<dbReference type="STRING" id="797516.HMPREF9104_01035"/>
<dbReference type="EMBL" id="AGRJ01000104">
    <property type="protein sequence ID" value="EHO52402.1"/>
    <property type="molecule type" value="Genomic_DNA"/>
</dbReference>